<dbReference type="AlphaFoldDB" id="A0AAE1DAD9"/>
<dbReference type="EMBL" id="JAWDGP010004736">
    <property type="protein sequence ID" value="KAK3762238.1"/>
    <property type="molecule type" value="Genomic_DNA"/>
</dbReference>
<name>A0AAE1DAD9_9GAST</name>
<dbReference type="Proteomes" id="UP001283361">
    <property type="component" value="Unassembled WGS sequence"/>
</dbReference>
<comment type="caution">
    <text evidence="2">The sequence shown here is derived from an EMBL/GenBank/DDBJ whole genome shotgun (WGS) entry which is preliminary data.</text>
</comment>
<keyword evidence="3" id="KW-1185">Reference proteome</keyword>
<gene>
    <name evidence="2" type="ORF">RRG08_031530</name>
</gene>
<evidence type="ECO:0000256" key="1">
    <source>
        <dbReference type="SAM" id="MobiDB-lite"/>
    </source>
</evidence>
<accession>A0AAE1DAD9</accession>
<evidence type="ECO:0000313" key="3">
    <source>
        <dbReference type="Proteomes" id="UP001283361"/>
    </source>
</evidence>
<protein>
    <submittedName>
        <fullName evidence="2">Uncharacterized protein</fullName>
    </submittedName>
</protein>
<evidence type="ECO:0000313" key="2">
    <source>
        <dbReference type="EMBL" id="KAK3762238.1"/>
    </source>
</evidence>
<organism evidence="2 3">
    <name type="scientific">Elysia crispata</name>
    <name type="common">lettuce slug</name>
    <dbReference type="NCBI Taxonomy" id="231223"/>
    <lineage>
        <taxon>Eukaryota</taxon>
        <taxon>Metazoa</taxon>
        <taxon>Spiralia</taxon>
        <taxon>Lophotrochozoa</taxon>
        <taxon>Mollusca</taxon>
        <taxon>Gastropoda</taxon>
        <taxon>Heterobranchia</taxon>
        <taxon>Euthyneura</taxon>
        <taxon>Panpulmonata</taxon>
        <taxon>Sacoglossa</taxon>
        <taxon>Placobranchoidea</taxon>
        <taxon>Plakobranchidae</taxon>
        <taxon>Elysia</taxon>
    </lineage>
</organism>
<proteinExistence type="predicted"/>
<sequence>MPAHYAHTSHSASSSLHFPLQRHDPSAWNTVPESREVGFLDDKRELSKRDTRDAVNVSSLETPRAHTLDNLPTVQFDRCWVSQSVSGITQHPWDGNRRGI</sequence>
<feature type="compositionally biased region" description="Low complexity" evidence="1">
    <location>
        <begin position="1"/>
        <end position="15"/>
    </location>
</feature>
<feature type="region of interest" description="Disordered" evidence="1">
    <location>
        <begin position="1"/>
        <end position="32"/>
    </location>
</feature>
<reference evidence="2" key="1">
    <citation type="journal article" date="2023" name="G3 (Bethesda)">
        <title>A reference genome for the long-term kleptoplast-retaining sea slug Elysia crispata morphotype clarki.</title>
        <authorList>
            <person name="Eastman K.E."/>
            <person name="Pendleton A.L."/>
            <person name="Shaikh M.A."/>
            <person name="Suttiyut T."/>
            <person name="Ogas R."/>
            <person name="Tomko P."/>
            <person name="Gavelis G."/>
            <person name="Widhalm J.R."/>
            <person name="Wisecaver J.H."/>
        </authorList>
    </citation>
    <scope>NUCLEOTIDE SEQUENCE</scope>
    <source>
        <strain evidence="2">ECLA1</strain>
    </source>
</reference>